<evidence type="ECO:0000313" key="1">
    <source>
        <dbReference type="EMBL" id="MDY0395627.1"/>
    </source>
</evidence>
<name>A0ABU5C8G3_9BACI</name>
<accession>A0ABU5C8G3</accession>
<dbReference type="Proteomes" id="UP001281447">
    <property type="component" value="Unassembled WGS sequence"/>
</dbReference>
<protein>
    <submittedName>
        <fullName evidence="1">Uncharacterized protein</fullName>
    </submittedName>
</protein>
<dbReference type="Gene3D" id="3.30.530.20">
    <property type="match status" value="1"/>
</dbReference>
<organism evidence="1 2">
    <name type="scientific">Tigheibacillus halophilus</name>
    <dbReference type="NCBI Taxonomy" id="361280"/>
    <lineage>
        <taxon>Bacteria</taxon>
        <taxon>Bacillati</taxon>
        <taxon>Bacillota</taxon>
        <taxon>Bacilli</taxon>
        <taxon>Bacillales</taxon>
        <taxon>Bacillaceae</taxon>
        <taxon>Tigheibacillus</taxon>
    </lineage>
</organism>
<proteinExistence type="predicted"/>
<gene>
    <name evidence="1" type="ORF">RWE15_15855</name>
</gene>
<dbReference type="InterPro" id="IPR023393">
    <property type="entry name" value="START-like_dom_sf"/>
</dbReference>
<sequence length="76" mass="8618">MIIRFVERNKLGVLDHYVTISTGQEILNPMRVIPNGSGSEVMFTLFQSTEISDEKFAEDAKLVESDLKTLKDKLET</sequence>
<keyword evidence="2" id="KW-1185">Reference proteome</keyword>
<dbReference type="EMBL" id="JAWDIP010000003">
    <property type="protein sequence ID" value="MDY0395627.1"/>
    <property type="molecule type" value="Genomic_DNA"/>
</dbReference>
<dbReference type="SUPFAM" id="SSF55961">
    <property type="entry name" value="Bet v1-like"/>
    <property type="match status" value="1"/>
</dbReference>
<evidence type="ECO:0000313" key="2">
    <source>
        <dbReference type="Proteomes" id="UP001281447"/>
    </source>
</evidence>
<comment type="caution">
    <text evidence="1">The sequence shown here is derived from an EMBL/GenBank/DDBJ whole genome shotgun (WGS) entry which is preliminary data.</text>
</comment>
<reference evidence="1 2" key="1">
    <citation type="submission" date="2023-10" db="EMBL/GenBank/DDBJ databases">
        <title>Virgibacillus halophilus 5B73C genome.</title>
        <authorList>
            <person name="Miliotis G."/>
            <person name="Sengupta P."/>
            <person name="Hameed A."/>
            <person name="Chuvochina M."/>
            <person name="Mcdonagh F."/>
            <person name="Simpson A.C."/>
            <person name="Singh N.K."/>
            <person name="Rekha P.D."/>
            <person name="Raman K."/>
            <person name="Hugenholtz P."/>
            <person name="Venkateswaran K."/>
        </authorList>
    </citation>
    <scope>NUCLEOTIDE SEQUENCE [LARGE SCALE GENOMIC DNA]</scope>
    <source>
        <strain evidence="1 2">5B73C</strain>
    </source>
</reference>